<evidence type="ECO:0000256" key="2">
    <source>
        <dbReference type="ARBA" id="ARBA00006206"/>
    </source>
</evidence>
<evidence type="ECO:0000256" key="5">
    <source>
        <dbReference type="PIRNR" id="PIRNR005096"/>
    </source>
</evidence>
<dbReference type="EMBL" id="NIPW01000003">
    <property type="protein sequence ID" value="OWJ80689.1"/>
    <property type="molecule type" value="Genomic_DNA"/>
</dbReference>
<proteinExistence type="inferred from homology"/>
<dbReference type="Proteomes" id="UP000196878">
    <property type="component" value="Unassembled WGS sequence"/>
</dbReference>
<feature type="binding site" evidence="8">
    <location>
        <begin position="171"/>
        <end position="173"/>
    </location>
    <ligand>
        <name>beta-D-galactose</name>
        <dbReference type="ChEBI" id="CHEBI:27667"/>
    </ligand>
</feature>
<keyword evidence="4 5" id="KW-0119">Carbohydrate metabolism</keyword>
<dbReference type="OrthoDB" id="9779408at2"/>
<dbReference type="GO" id="GO:0006006">
    <property type="term" value="P:glucose metabolic process"/>
    <property type="evidence" value="ECO:0007669"/>
    <property type="project" value="TreeGrafter"/>
</dbReference>
<dbReference type="InterPro" id="IPR047215">
    <property type="entry name" value="Galactose_mutarotase-like"/>
</dbReference>
<dbReference type="RefSeq" id="WP_088213608.1">
    <property type="nucleotide sequence ID" value="NZ_NIPW01000003.1"/>
</dbReference>
<dbReference type="InterPro" id="IPR014718">
    <property type="entry name" value="GH-type_carb-bd"/>
</dbReference>
<dbReference type="InterPro" id="IPR011013">
    <property type="entry name" value="Gal_mutarotase_sf_dom"/>
</dbReference>
<name>A0A212AGX3_9RHOB</name>
<protein>
    <recommendedName>
        <fullName evidence="5">Aldose 1-epimerase</fullName>
        <ecNumber evidence="5">5.1.3.3</ecNumber>
    </recommendedName>
</protein>
<accession>A0A212AGX3</accession>
<evidence type="ECO:0000256" key="6">
    <source>
        <dbReference type="PIRSR" id="PIRSR005096-1"/>
    </source>
</evidence>
<feature type="binding site" evidence="7">
    <location>
        <position position="235"/>
    </location>
    <ligand>
        <name>beta-D-galactose</name>
        <dbReference type="ChEBI" id="CHEBI:27667"/>
    </ligand>
</feature>
<gene>
    <name evidence="9" type="ORF">CDV49_00415</name>
</gene>
<dbReference type="InterPro" id="IPR015443">
    <property type="entry name" value="Aldose_1-epimerase"/>
</dbReference>
<evidence type="ECO:0000256" key="7">
    <source>
        <dbReference type="PIRSR" id="PIRSR005096-2"/>
    </source>
</evidence>
<evidence type="ECO:0000256" key="4">
    <source>
        <dbReference type="ARBA" id="ARBA00023277"/>
    </source>
</evidence>
<feature type="active site" description="Proton acceptor" evidence="6">
    <location>
        <position position="300"/>
    </location>
</feature>
<dbReference type="CDD" id="cd09019">
    <property type="entry name" value="galactose_mutarotase_like"/>
    <property type="match status" value="1"/>
</dbReference>
<dbReference type="AlphaFoldDB" id="A0A212AGX3"/>
<dbReference type="InterPro" id="IPR008183">
    <property type="entry name" value="Aldose_1/G6P_1-epimerase"/>
</dbReference>
<dbReference type="PANTHER" id="PTHR10091:SF49">
    <property type="entry name" value="ALDOSE 1-EPIMERASE"/>
    <property type="match status" value="1"/>
</dbReference>
<feature type="active site" description="Proton donor" evidence="6">
    <location>
        <position position="171"/>
    </location>
</feature>
<dbReference type="Gene3D" id="2.70.98.10">
    <property type="match status" value="1"/>
</dbReference>
<dbReference type="Pfam" id="PF01263">
    <property type="entry name" value="Aldose_epim"/>
    <property type="match status" value="1"/>
</dbReference>
<dbReference type="UniPathway" id="UPA00242"/>
<comment type="pathway">
    <text evidence="1 5">Carbohydrate metabolism; hexose metabolism.</text>
</comment>
<feature type="binding site" evidence="8">
    <location>
        <begin position="74"/>
        <end position="75"/>
    </location>
    <ligand>
        <name>beta-D-galactose</name>
        <dbReference type="ChEBI" id="CHEBI:27667"/>
    </ligand>
</feature>
<dbReference type="PANTHER" id="PTHR10091">
    <property type="entry name" value="ALDOSE-1-EPIMERASE"/>
    <property type="match status" value="1"/>
</dbReference>
<comment type="catalytic activity">
    <reaction evidence="5">
        <text>alpha-D-glucose = beta-D-glucose</text>
        <dbReference type="Rhea" id="RHEA:10264"/>
        <dbReference type="ChEBI" id="CHEBI:15903"/>
        <dbReference type="ChEBI" id="CHEBI:17925"/>
        <dbReference type="EC" id="5.1.3.3"/>
    </reaction>
</comment>
<reference evidence="9 10" key="1">
    <citation type="submission" date="2016-12" db="EMBL/GenBank/DDBJ databases">
        <title>Comparison of Traditional DNA-DNA Hybridization with In Silico Genomic Analysis.</title>
        <authorList>
            <person name="Nicholson A.C."/>
            <person name="Humrighouse B.W."/>
            <person name="Graziano J."/>
            <person name="Lasker B."/>
            <person name="Whitney A.M."/>
            <person name="Mcquiston J.R."/>
        </authorList>
    </citation>
    <scope>NUCLEOTIDE SEQUENCE [LARGE SCALE GENOMIC DNA]</scope>
    <source>
        <strain evidence="9 10">H2240</strain>
    </source>
</reference>
<organism evidence="9 10">
    <name type="scientific">Haematobacter genomosp. 1</name>
    <dbReference type="NCBI Taxonomy" id="366618"/>
    <lineage>
        <taxon>Bacteria</taxon>
        <taxon>Pseudomonadati</taxon>
        <taxon>Pseudomonadota</taxon>
        <taxon>Alphaproteobacteria</taxon>
        <taxon>Rhodobacterales</taxon>
        <taxon>Paracoccaceae</taxon>
        <taxon>Haematobacter</taxon>
    </lineage>
</organism>
<comment type="similarity">
    <text evidence="2 5">Belongs to the aldose epimerase family.</text>
</comment>
<evidence type="ECO:0000313" key="10">
    <source>
        <dbReference type="Proteomes" id="UP000196878"/>
    </source>
</evidence>
<evidence type="ECO:0000256" key="1">
    <source>
        <dbReference type="ARBA" id="ARBA00005028"/>
    </source>
</evidence>
<keyword evidence="10" id="KW-1185">Reference proteome</keyword>
<dbReference type="GO" id="GO:0004034">
    <property type="term" value="F:aldose 1-epimerase activity"/>
    <property type="evidence" value="ECO:0007669"/>
    <property type="project" value="UniProtKB-EC"/>
</dbReference>
<dbReference type="SUPFAM" id="SSF74650">
    <property type="entry name" value="Galactose mutarotase-like"/>
    <property type="match status" value="1"/>
</dbReference>
<keyword evidence="3 5" id="KW-0413">Isomerase</keyword>
<dbReference type="GO" id="GO:0033499">
    <property type="term" value="P:galactose catabolic process via UDP-galactose, Leloir pathway"/>
    <property type="evidence" value="ECO:0007669"/>
    <property type="project" value="TreeGrafter"/>
</dbReference>
<sequence length="334" mass="35790">MSRRIFGTLPDGTQVEALTLSGGGLRAEVLTYGAVVRDLRLDGHAPPLVLGFETLEDYLGHSRNHGATCGRVANRIGNGRFSLDGRDYALELNEKGVTHSHGGSRGMAKRVWKVEEHGADRLTLSIHDPAGQAGYPGAVDSLCHMRLADGGLEITYESRVDAPTLVNLCHHGYFNLDGGPDILSHRMRIDAGAYLPVNALKVPTGEIAPVSGTAFDLRDATILGDRMAEAGIAFDHNFCLSEGRVDLRPVAWAESPASGVTLEVLTTEPGVQLFCAVGMVIGVPGLGGRDYGSAAGFCLETQIWPDAINHPGFPDLVLRPGEVRRQATVYRFSR</sequence>
<evidence type="ECO:0000313" key="9">
    <source>
        <dbReference type="EMBL" id="OWJ80689.1"/>
    </source>
</evidence>
<comment type="caution">
    <text evidence="9">The sequence shown here is derived from an EMBL/GenBank/DDBJ whole genome shotgun (WGS) entry which is preliminary data.</text>
</comment>
<evidence type="ECO:0000256" key="3">
    <source>
        <dbReference type="ARBA" id="ARBA00023235"/>
    </source>
</evidence>
<dbReference type="PIRSF" id="PIRSF005096">
    <property type="entry name" value="GALM"/>
    <property type="match status" value="1"/>
</dbReference>
<evidence type="ECO:0000256" key="8">
    <source>
        <dbReference type="PIRSR" id="PIRSR005096-3"/>
    </source>
</evidence>
<dbReference type="EC" id="5.1.3.3" evidence="5"/>
<dbReference type="GO" id="GO:0030246">
    <property type="term" value="F:carbohydrate binding"/>
    <property type="evidence" value="ECO:0007669"/>
    <property type="project" value="InterPro"/>
</dbReference>